<organism evidence="2 3">
    <name type="scientific">Austropuccinia psidii MF-1</name>
    <dbReference type="NCBI Taxonomy" id="1389203"/>
    <lineage>
        <taxon>Eukaryota</taxon>
        <taxon>Fungi</taxon>
        <taxon>Dikarya</taxon>
        <taxon>Basidiomycota</taxon>
        <taxon>Pucciniomycotina</taxon>
        <taxon>Pucciniomycetes</taxon>
        <taxon>Pucciniales</taxon>
        <taxon>Sphaerophragmiaceae</taxon>
        <taxon>Austropuccinia</taxon>
    </lineage>
</organism>
<dbReference type="Proteomes" id="UP000765509">
    <property type="component" value="Unassembled WGS sequence"/>
</dbReference>
<feature type="region of interest" description="Disordered" evidence="1">
    <location>
        <begin position="49"/>
        <end position="73"/>
    </location>
</feature>
<evidence type="ECO:0000313" key="2">
    <source>
        <dbReference type="EMBL" id="MBW0535609.1"/>
    </source>
</evidence>
<comment type="caution">
    <text evidence="2">The sequence shown here is derived from an EMBL/GenBank/DDBJ whole genome shotgun (WGS) entry which is preliminary data.</text>
</comment>
<sequence length="137" mass="15615">MELCNCHKCSTHTWIDSSGTTQKGQLLSSRNKRKHQRNDYFQSTASIIHQKHKQSSDLPILTTDGSETKESNDDMSIHSDLEVQNNLTVIVSIFICWLHLICSCSLETCHIVHQFIIAIVAAAQRDNRPDHQLPKDF</sequence>
<keyword evidence="3" id="KW-1185">Reference proteome</keyword>
<dbReference type="AlphaFoldDB" id="A0A9Q3FAU0"/>
<gene>
    <name evidence="2" type="ORF">O181_075324</name>
</gene>
<evidence type="ECO:0000256" key="1">
    <source>
        <dbReference type="SAM" id="MobiDB-lite"/>
    </source>
</evidence>
<protein>
    <submittedName>
        <fullName evidence="2">Uncharacterized protein</fullName>
    </submittedName>
</protein>
<accession>A0A9Q3FAU0</accession>
<proteinExistence type="predicted"/>
<reference evidence="2" key="1">
    <citation type="submission" date="2021-03" db="EMBL/GenBank/DDBJ databases">
        <title>Draft genome sequence of rust myrtle Austropuccinia psidii MF-1, a brazilian biotype.</title>
        <authorList>
            <person name="Quecine M.C."/>
            <person name="Pachon D.M.R."/>
            <person name="Bonatelli M.L."/>
            <person name="Correr F.H."/>
            <person name="Franceschini L.M."/>
            <person name="Leite T.F."/>
            <person name="Margarido G.R.A."/>
            <person name="Almeida C.A."/>
            <person name="Ferrarezi J.A."/>
            <person name="Labate C.A."/>
        </authorList>
    </citation>
    <scope>NUCLEOTIDE SEQUENCE</scope>
    <source>
        <strain evidence="2">MF-1</strain>
    </source>
</reference>
<evidence type="ECO:0000313" key="3">
    <source>
        <dbReference type="Proteomes" id="UP000765509"/>
    </source>
</evidence>
<name>A0A9Q3FAU0_9BASI</name>
<dbReference type="EMBL" id="AVOT02040398">
    <property type="protein sequence ID" value="MBW0535609.1"/>
    <property type="molecule type" value="Genomic_DNA"/>
</dbReference>